<feature type="repeat" description="PPR" evidence="6">
    <location>
        <begin position="229"/>
        <end position="263"/>
    </location>
</feature>
<dbReference type="eggNOG" id="KOG4197">
    <property type="taxonomic scope" value="Eukaryota"/>
</dbReference>
<dbReference type="InterPro" id="IPR002885">
    <property type="entry name" value="PPR_rpt"/>
</dbReference>
<keyword evidence="5" id="KW-0496">Mitochondrion</keyword>
<dbReference type="AlphaFoldDB" id="W1PNZ3"/>
<name>W1PNZ3_AMBTC</name>
<proteinExistence type="inferred from homology"/>
<evidence type="ECO:0000313" key="7">
    <source>
        <dbReference type="EMBL" id="ERN11717.1"/>
    </source>
</evidence>
<evidence type="ECO:0000256" key="4">
    <source>
        <dbReference type="ARBA" id="ARBA00022946"/>
    </source>
</evidence>
<dbReference type="GO" id="GO:0005739">
    <property type="term" value="C:mitochondrion"/>
    <property type="evidence" value="ECO:0007669"/>
    <property type="project" value="UniProtKB-SubCell"/>
</dbReference>
<comment type="subcellular location">
    <subcellularLocation>
        <location evidence="1">Mitochondrion</location>
    </subcellularLocation>
</comment>
<accession>W1PNZ3</accession>
<dbReference type="FunFam" id="1.25.40.10:FF:000501">
    <property type="entry name" value="Putative pentatricopeptide repeat-containing protein mitochondrial"/>
    <property type="match status" value="1"/>
</dbReference>
<gene>
    <name evidence="7" type="ORF">AMTR_s00022p00232590</name>
</gene>
<feature type="repeat" description="PPR" evidence="6">
    <location>
        <begin position="128"/>
        <end position="162"/>
    </location>
</feature>
<keyword evidence="8" id="KW-1185">Reference proteome</keyword>
<dbReference type="FunFam" id="1.25.40.10:FF:000488">
    <property type="entry name" value="Pentatricopeptide repeat-containing protein, mitochondrial"/>
    <property type="match status" value="1"/>
</dbReference>
<reference evidence="8" key="1">
    <citation type="journal article" date="2013" name="Science">
        <title>The Amborella genome and the evolution of flowering plants.</title>
        <authorList>
            <consortium name="Amborella Genome Project"/>
        </authorList>
    </citation>
    <scope>NUCLEOTIDE SEQUENCE [LARGE SCALE GENOMIC DNA]</scope>
</reference>
<evidence type="ECO:0000256" key="6">
    <source>
        <dbReference type="PROSITE-ProRule" id="PRU00708"/>
    </source>
</evidence>
<dbReference type="PANTHER" id="PTHR24015">
    <property type="entry name" value="OS07G0578800 PROTEIN-RELATED"/>
    <property type="match status" value="1"/>
</dbReference>
<dbReference type="NCBIfam" id="TIGR00756">
    <property type="entry name" value="PPR"/>
    <property type="match status" value="3"/>
</dbReference>
<dbReference type="Proteomes" id="UP000017836">
    <property type="component" value="Unassembled WGS sequence"/>
</dbReference>
<dbReference type="GO" id="GO:0009451">
    <property type="term" value="P:RNA modification"/>
    <property type="evidence" value="ECO:0007669"/>
    <property type="project" value="InterPro"/>
</dbReference>
<dbReference type="OMA" id="WIHEARV"/>
<keyword evidence="3" id="KW-0677">Repeat</keyword>
<dbReference type="InterPro" id="IPR011990">
    <property type="entry name" value="TPR-like_helical_dom_sf"/>
</dbReference>
<protein>
    <recommendedName>
        <fullName evidence="9">Pentacotripeptide-repeat region of PRORP domain-containing protein</fullName>
    </recommendedName>
</protein>
<dbReference type="Gramene" id="ERN11717">
    <property type="protein sequence ID" value="ERN11717"/>
    <property type="gene ID" value="AMTR_s00022p00232590"/>
</dbReference>
<dbReference type="HOGENOM" id="CLU_002706_0_3_1"/>
<dbReference type="GO" id="GO:0003723">
    <property type="term" value="F:RNA binding"/>
    <property type="evidence" value="ECO:0007669"/>
    <property type="project" value="InterPro"/>
</dbReference>
<dbReference type="PROSITE" id="PS51375">
    <property type="entry name" value="PPR"/>
    <property type="match status" value="2"/>
</dbReference>
<evidence type="ECO:0000256" key="3">
    <source>
        <dbReference type="ARBA" id="ARBA00022737"/>
    </source>
</evidence>
<dbReference type="PANTHER" id="PTHR24015:SF739">
    <property type="entry name" value="OS03G0644200 PROTEIN"/>
    <property type="match status" value="1"/>
</dbReference>
<evidence type="ECO:0000256" key="1">
    <source>
        <dbReference type="ARBA" id="ARBA00004173"/>
    </source>
</evidence>
<dbReference type="Pfam" id="PF13041">
    <property type="entry name" value="PPR_2"/>
    <property type="match status" value="2"/>
</dbReference>
<organism evidence="7 8">
    <name type="scientific">Amborella trichopoda</name>
    <dbReference type="NCBI Taxonomy" id="13333"/>
    <lineage>
        <taxon>Eukaryota</taxon>
        <taxon>Viridiplantae</taxon>
        <taxon>Streptophyta</taxon>
        <taxon>Embryophyta</taxon>
        <taxon>Tracheophyta</taxon>
        <taxon>Spermatophyta</taxon>
        <taxon>Magnoliopsida</taxon>
        <taxon>Amborellales</taxon>
        <taxon>Amborellaceae</taxon>
        <taxon>Amborella</taxon>
    </lineage>
</organism>
<dbReference type="InterPro" id="IPR046960">
    <property type="entry name" value="PPR_At4g14850-like_plant"/>
</dbReference>
<comment type="similarity">
    <text evidence="2">Belongs to the PPR family. PCMP-H subfamily.</text>
</comment>
<dbReference type="Gene3D" id="1.25.40.10">
    <property type="entry name" value="Tetratricopeptide repeat domain"/>
    <property type="match status" value="2"/>
</dbReference>
<dbReference type="EMBL" id="KI392687">
    <property type="protein sequence ID" value="ERN11717.1"/>
    <property type="molecule type" value="Genomic_DNA"/>
</dbReference>
<evidence type="ECO:0000256" key="5">
    <source>
        <dbReference type="ARBA" id="ARBA00023128"/>
    </source>
</evidence>
<evidence type="ECO:0000313" key="8">
    <source>
        <dbReference type="Proteomes" id="UP000017836"/>
    </source>
</evidence>
<evidence type="ECO:0000256" key="2">
    <source>
        <dbReference type="ARBA" id="ARBA00006643"/>
    </source>
</evidence>
<evidence type="ECO:0008006" key="9">
    <source>
        <dbReference type="Google" id="ProtNLM"/>
    </source>
</evidence>
<dbReference type="SUPFAM" id="SSF48452">
    <property type="entry name" value="TPR-like"/>
    <property type="match status" value="1"/>
</dbReference>
<keyword evidence="4" id="KW-0809">Transit peptide</keyword>
<sequence>MVIHIRRGVLGILHNTRALRYTLNLTTTSFKPNFPPNSNSNTVNGNLDEALLEMSIGGFTVKFHFYDSVLTECVNNKALNHGKRVHTHMIKTCYRPSVYLGTRLLIFYTKCDCLGDARLLFERMPERNVVSWTAMISAYSRRGHSSEALSLFVKMLGADFQPNEFTFATVLTCCNGNFGFDHGKQIHSLLVKTHFKSHIFVSSSLLDMYAKAGKIHDARQVFDGMKDRDIVSCTAIIAGYAQLGLDEEALKLFRQLQKEGMRPNYVTFTTVLMALSGLAALEYGEQVHGQRSRDGNEEELGRYLDARKLFYTNFRKCEDYA</sequence>